<evidence type="ECO:0000313" key="2">
    <source>
        <dbReference type="EMBL" id="GAA2056113.1"/>
    </source>
</evidence>
<gene>
    <name evidence="2" type="ORF">GCM10009839_76430</name>
</gene>
<feature type="compositionally biased region" description="Basic and acidic residues" evidence="1">
    <location>
        <begin position="97"/>
        <end position="110"/>
    </location>
</feature>
<dbReference type="Proteomes" id="UP001500751">
    <property type="component" value="Unassembled WGS sequence"/>
</dbReference>
<feature type="compositionally biased region" description="Low complexity" evidence="1">
    <location>
        <begin position="81"/>
        <end position="93"/>
    </location>
</feature>
<dbReference type="Gene3D" id="3.30.750.24">
    <property type="entry name" value="STAS domain"/>
    <property type="match status" value="1"/>
</dbReference>
<dbReference type="EMBL" id="BAAAQN010000063">
    <property type="protein sequence ID" value="GAA2056113.1"/>
    <property type="molecule type" value="Genomic_DNA"/>
</dbReference>
<proteinExistence type="predicted"/>
<evidence type="ECO:0008006" key="4">
    <source>
        <dbReference type="Google" id="ProtNLM"/>
    </source>
</evidence>
<reference evidence="3" key="1">
    <citation type="journal article" date="2019" name="Int. J. Syst. Evol. Microbiol.">
        <title>The Global Catalogue of Microorganisms (GCM) 10K type strain sequencing project: providing services to taxonomists for standard genome sequencing and annotation.</title>
        <authorList>
            <consortium name="The Broad Institute Genomics Platform"/>
            <consortium name="The Broad Institute Genome Sequencing Center for Infectious Disease"/>
            <person name="Wu L."/>
            <person name="Ma J."/>
        </authorList>
    </citation>
    <scope>NUCLEOTIDE SEQUENCE [LARGE SCALE GENOMIC DNA]</scope>
    <source>
        <strain evidence="3">JCM 16014</strain>
    </source>
</reference>
<evidence type="ECO:0000256" key="1">
    <source>
        <dbReference type="SAM" id="MobiDB-lite"/>
    </source>
</evidence>
<accession>A0ABP5H037</accession>
<feature type="region of interest" description="Disordered" evidence="1">
    <location>
        <begin position="59"/>
        <end position="110"/>
    </location>
</feature>
<evidence type="ECO:0000313" key="3">
    <source>
        <dbReference type="Proteomes" id="UP001500751"/>
    </source>
</evidence>
<comment type="caution">
    <text evidence="2">The sequence shown here is derived from an EMBL/GenBank/DDBJ whole genome shotgun (WGS) entry which is preliminary data.</text>
</comment>
<name>A0ABP5H037_9ACTN</name>
<keyword evidence="3" id="KW-1185">Reference proteome</keyword>
<sequence length="110" mass="11745">MLYDASAIDRPTREDLQRLARLRLDARRSGCDLVLTGVGQRLRLLLAVTGLEEVFTISPDGMCGAEPEDSGAEPAEPTEPAEPATPAEQGEPTARAEPAEPHKRRDPGGG</sequence>
<organism evidence="2 3">
    <name type="scientific">Catenulispora yoronensis</name>
    <dbReference type="NCBI Taxonomy" id="450799"/>
    <lineage>
        <taxon>Bacteria</taxon>
        <taxon>Bacillati</taxon>
        <taxon>Actinomycetota</taxon>
        <taxon>Actinomycetes</taxon>
        <taxon>Catenulisporales</taxon>
        <taxon>Catenulisporaceae</taxon>
        <taxon>Catenulispora</taxon>
    </lineage>
</organism>
<protein>
    <recommendedName>
        <fullName evidence="4">STAS domain-containing protein</fullName>
    </recommendedName>
</protein>
<dbReference type="InterPro" id="IPR036513">
    <property type="entry name" value="STAS_dom_sf"/>
</dbReference>